<proteinExistence type="inferred from homology"/>
<dbReference type="PANTHER" id="PTHR16222">
    <property type="entry name" value="ADP-RIBOSYLGLYCOHYDROLASE"/>
    <property type="match status" value="1"/>
</dbReference>
<dbReference type="Pfam" id="PF03747">
    <property type="entry name" value="ADP_ribosyl_GH"/>
    <property type="match status" value="1"/>
</dbReference>
<dbReference type="InterPro" id="IPR036705">
    <property type="entry name" value="Ribosyl_crysJ1_sf"/>
</dbReference>
<keyword evidence="4" id="KW-1185">Reference proteome</keyword>
<dbReference type="RefSeq" id="WP_158354642.1">
    <property type="nucleotide sequence ID" value="NZ_JAHQCX010000027.1"/>
</dbReference>
<evidence type="ECO:0000313" key="3">
    <source>
        <dbReference type="EMBL" id="MBU9729028.1"/>
    </source>
</evidence>
<dbReference type="Proteomes" id="UP001314681">
    <property type="component" value="Unassembled WGS sequence"/>
</dbReference>
<dbReference type="Gene3D" id="1.10.4080.10">
    <property type="entry name" value="ADP-ribosylation/Crystallin J1"/>
    <property type="match status" value="1"/>
</dbReference>
<name>A0ABS6KEV5_9FIRM</name>
<gene>
    <name evidence="3" type="ORF">KTH90_23850</name>
</gene>
<evidence type="ECO:0000313" key="4">
    <source>
        <dbReference type="Proteomes" id="UP001314681"/>
    </source>
</evidence>
<comment type="similarity">
    <text evidence="1">Belongs to the ADP-ribosylglycohydrolase family.</text>
</comment>
<reference evidence="3 4" key="1">
    <citation type="submission" date="2021-06" db="EMBL/GenBank/DDBJ databases">
        <title>Description of novel taxa of the family Lachnospiraceae.</title>
        <authorList>
            <person name="Chaplin A.V."/>
            <person name="Sokolova S.R."/>
            <person name="Pikina A.P."/>
            <person name="Korzhanova M."/>
            <person name="Belova V."/>
            <person name="Korostin D."/>
            <person name="Efimov B.A."/>
        </authorList>
    </citation>
    <scope>NUCLEOTIDE SEQUENCE [LARGE SCALE GENOMIC DNA]</scope>
    <source>
        <strain evidence="3 4">ASD4241</strain>
    </source>
</reference>
<protein>
    <submittedName>
        <fullName evidence="3">ADP-ribosylglycohydrolase family protein</fullName>
    </submittedName>
</protein>
<evidence type="ECO:0000256" key="1">
    <source>
        <dbReference type="ARBA" id="ARBA00010702"/>
    </source>
</evidence>
<accession>A0ABS6KEV5</accession>
<sequence length="355" mass="38866">MELHKTKIHKTEPYRIEENQTEPAVLNKRIECVLEALVTGDAMGMPTEFMTRNDIKNKFKGYVDQIIDTRYSRLHRDLPTGSVTDDSEQNLILMRKYIENGEVTVEATADGLLQWIEETDACARNYIGPSARKALTDIQNGLSPYESGKTGTTCGGIMRVPSAFLACPYQEEEELTSRIRRCLIPTHNTSEALEAAGAYGFALRSAFWNADFDTVIEAALRGAGQMLEAVEEIHSAPSSAARIREVVGRSREMGETQLMDWLHDVLGCGLSSADVCGAVFAVFAKARTDVFKAICMGASMGGDTDTIAALAGALCAAFAGRHNIPAEIQNMVLETNHLDLEQLSQSVSVRHITSL</sequence>
<evidence type="ECO:0000256" key="2">
    <source>
        <dbReference type="ARBA" id="ARBA00022801"/>
    </source>
</evidence>
<dbReference type="SUPFAM" id="SSF101478">
    <property type="entry name" value="ADP-ribosylglycohydrolase"/>
    <property type="match status" value="1"/>
</dbReference>
<dbReference type="InterPro" id="IPR050792">
    <property type="entry name" value="ADP-ribosylglycohydrolase"/>
</dbReference>
<dbReference type="EMBL" id="JAHQCX010000027">
    <property type="protein sequence ID" value="MBU9729028.1"/>
    <property type="molecule type" value="Genomic_DNA"/>
</dbReference>
<dbReference type="PANTHER" id="PTHR16222:SF24">
    <property type="entry name" value="ADP-RIBOSYLHYDROLASE ARH3"/>
    <property type="match status" value="1"/>
</dbReference>
<organism evidence="3 4">
    <name type="scientific">Diplocloster modestus</name>
    <dbReference type="NCBI Taxonomy" id="2850322"/>
    <lineage>
        <taxon>Bacteria</taxon>
        <taxon>Bacillati</taxon>
        <taxon>Bacillota</taxon>
        <taxon>Clostridia</taxon>
        <taxon>Lachnospirales</taxon>
        <taxon>Lachnospiraceae</taxon>
        <taxon>Diplocloster</taxon>
    </lineage>
</organism>
<dbReference type="InterPro" id="IPR005502">
    <property type="entry name" value="Ribosyl_crysJ1"/>
</dbReference>
<comment type="caution">
    <text evidence="3">The sequence shown here is derived from an EMBL/GenBank/DDBJ whole genome shotgun (WGS) entry which is preliminary data.</text>
</comment>
<keyword evidence="2" id="KW-0378">Hydrolase</keyword>